<keyword evidence="8" id="KW-1185">Reference proteome</keyword>
<dbReference type="PANTHER" id="PTHR32303:SF4">
    <property type="entry name" value="QUINOPROTEIN GLUCOSE DEHYDROGENASE"/>
    <property type="match status" value="1"/>
</dbReference>
<dbReference type="SUPFAM" id="SSF50998">
    <property type="entry name" value="Quinoprotein alcohol dehydrogenase-like"/>
    <property type="match status" value="1"/>
</dbReference>
<dbReference type="NCBIfam" id="TIGR03074">
    <property type="entry name" value="PQQ_membr_DH"/>
    <property type="match status" value="1"/>
</dbReference>
<dbReference type="SMART" id="SM00564">
    <property type="entry name" value="PQQ"/>
    <property type="match status" value="6"/>
</dbReference>
<dbReference type="Pfam" id="PF01011">
    <property type="entry name" value="PQQ"/>
    <property type="match status" value="1"/>
</dbReference>
<evidence type="ECO:0000259" key="6">
    <source>
        <dbReference type="Pfam" id="PF01011"/>
    </source>
</evidence>
<dbReference type="GO" id="GO:0016020">
    <property type="term" value="C:membrane"/>
    <property type="evidence" value="ECO:0007669"/>
    <property type="project" value="InterPro"/>
</dbReference>
<dbReference type="Gene3D" id="2.140.10.10">
    <property type="entry name" value="Quinoprotein alcohol dehydrogenase-like superfamily"/>
    <property type="match status" value="2"/>
</dbReference>
<feature type="transmembrane region" description="Helical" evidence="5">
    <location>
        <begin position="84"/>
        <end position="107"/>
    </location>
</feature>
<evidence type="ECO:0000256" key="4">
    <source>
        <dbReference type="SAM" id="MobiDB-lite"/>
    </source>
</evidence>
<dbReference type="GO" id="GO:0048038">
    <property type="term" value="F:quinone binding"/>
    <property type="evidence" value="ECO:0007669"/>
    <property type="project" value="InterPro"/>
</dbReference>
<feature type="transmembrane region" description="Helical" evidence="5">
    <location>
        <begin position="7"/>
        <end position="32"/>
    </location>
</feature>
<keyword evidence="5" id="KW-1133">Transmembrane helix</keyword>
<dbReference type="KEGG" id="ali:AZOLI_p50302"/>
<dbReference type="PANTHER" id="PTHR32303">
    <property type="entry name" value="QUINOPROTEIN ALCOHOL DEHYDROGENASE (CYTOCHROME C)"/>
    <property type="match status" value="1"/>
</dbReference>
<dbReference type="RefSeq" id="WP_014250118.1">
    <property type="nucleotide sequence ID" value="NC_016624.1"/>
</dbReference>
<dbReference type="InterPro" id="IPR017511">
    <property type="entry name" value="PQQ_mDH"/>
</dbReference>
<accession>G7ZIC5</accession>
<geneLocation type="plasmid" evidence="7 8">
    <name>AZO_p5</name>
</geneLocation>
<dbReference type="OrthoDB" id="9794322at2"/>
<keyword evidence="7" id="KW-0614">Plasmid</keyword>
<keyword evidence="5" id="KW-0812">Transmembrane</keyword>
<organism evidence="7 8">
    <name type="scientific">Azospirillum lipoferum (strain 4B)</name>
    <dbReference type="NCBI Taxonomy" id="862719"/>
    <lineage>
        <taxon>Bacteria</taxon>
        <taxon>Pseudomonadati</taxon>
        <taxon>Pseudomonadota</taxon>
        <taxon>Alphaproteobacteria</taxon>
        <taxon>Rhodospirillales</taxon>
        <taxon>Azospirillaceae</taxon>
        <taxon>Azospirillum</taxon>
    </lineage>
</organism>
<evidence type="ECO:0000256" key="5">
    <source>
        <dbReference type="SAM" id="Phobius"/>
    </source>
</evidence>
<dbReference type="HOGENOM" id="CLU_018478_1_0_5"/>
<dbReference type="InterPro" id="IPR011047">
    <property type="entry name" value="Quinoprotein_ADH-like_sf"/>
</dbReference>
<dbReference type="InterPro" id="IPR018391">
    <property type="entry name" value="PQQ_b-propeller_rpt"/>
</dbReference>
<gene>
    <name evidence="7" type="primary">gcd</name>
    <name evidence="7" type="ordered locus">AZOLI_p50302</name>
</gene>
<dbReference type="EMBL" id="FQ311873">
    <property type="protein sequence ID" value="CBS91296.1"/>
    <property type="molecule type" value="Genomic_DNA"/>
</dbReference>
<feature type="region of interest" description="Disordered" evidence="4">
    <location>
        <begin position="297"/>
        <end position="321"/>
    </location>
</feature>
<proteinExistence type="inferred from homology"/>
<comment type="similarity">
    <text evidence="2">Belongs to the bacterial PQQ dehydrogenase family.</text>
</comment>
<comment type="cofactor">
    <cofactor evidence="1">
        <name>pyrroloquinoline quinone</name>
        <dbReference type="ChEBI" id="CHEBI:58442"/>
    </cofactor>
</comment>
<evidence type="ECO:0000313" key="7">
    <source>
        <dbReference type="EMBL" id="CBS91296.1"/>
    </source>
</evidence>
<feature type="transmembrane region" description="Helical" evidence="5">
    <location>
        <begin position="38"/>
        <end position="55"/>
    </location>
</feature>
<evidence type="ECO:0000313" key="8">
    <source>
        <dbReference type="Proteomes" id="UP000005667"/>
    </source>
</evidence>
<name>G7ZIC5_AZOL4</name>
<feature type="domain" description="Pyrrolo-quinoline quinone repeat" evidence="6">
    <location>
        <begin position="188"/>
        <end position="805"/>
    </location>
</feature>
<evidence type="ECO:0000256" key="1">
    <source>
        <dbReference type="ARBA" id="ARBA00001931"/>
    </source>
</evidence>
<dbReference type="Proteomes" id="UP000005667">
    <property type="component" value="Plasmid AZO_p5"/>
</dbReference>
<reference evidence="8" key="1">
    <citation type="journal article" date="2011" name="PLoS Genet.">
        <title>Azospirillum genomes reveal transition of bacteria from aquatic to terrestrial environments.</title>
        <authorList>
            <person name="Wisniewski-Dye F."/>
            <person name="Borziak K."/>
            <person name="Khalsa-Moyers G."/>
            <person name="Alexandre G."/>
            <person name="Sukharnikov L.O."/>
            <person name="Wuichet K."/>
            <person name="Hurst G.B."/>
            <person name="McDonald W.H."/>
            <person name="Robertson J.S."/>
            <person name="Barbe V."/>
            <person name="Calteau A."/>
            <person name="Rouy Z."/>
            <person name="Mangenot S."/>
            <person name="Prigent-Combaret C."/>
            <person name="Normand P."/>
            <person name="Boyer M."/>
            <person name="Siguier P."/>
            <person name="Dessaux Y."/>
            <person name="Elmerich C."/>
            <person name="Condemine G."/>
            <person name="Krishnen G."/>
            <person name="Kennedy I."/>
            <person name="Paterson A.H."/>
            <person name="Gonzalez V."/>
            <person name="Mavingui P."/>
            <person name="Zhulin I.B."/>
        </authorList>
    </citation>
    <scope>NUCLEOTIDE SEQUENCE [LARGE SCALE GENOMIC DNA]</scope>
    <source>
        <strain evidence="8">4B</strain>
    </source>
</reference>
<feature type="region of interest" description="Disordered" evidence="4">
    <location>
        <begin position="163"/>
        <end position="187"/>
    </location>
</feature>
<evidence type="ECO:0000256" key="3">
    <source>
        <dbReference type="ARBA" id="ARBA00023002"/>
    </source>
</evidence>
<evidence type="ECO:0000256" key="2">
    <source>
        <dbReference type="ARBA" id="ARBA00008156"/>
    </source>
</evidence>
<dbReference type="GO" id="GO:0008876">
    <property type="term" value="F:quinoprotein glucose dehydrogenase activity"/>
    <property type="evidence" value="ECO:0007669"/>
    <property type="project" value="UniProtKB-EC"/>
</dbReference>
<feature type="transmembrane region" description="Helical" evidence="5">
    <location>
        <begin position="128"/>
        <end position="153"/>
    </location>
</feature>
<dbReference type="EC" id="1.1.5.2" evidence="7"/>
<sequence length="830" mass="88660">MKKSERSVALWAMTILLAILGLGSLFGGLWLILLGGSWYYAVAGILFLATALLLVKRSPAALTVYALLVIGTLVWALWEAGLDWWPLAARGDIIAVVGFLLLMPWITRRLGERQPMAGVPAPGAYPVGAFRGAGIPLTASLAIVLVVAVASWFTDPHRIDGTVPARQQTASAGTPGDGSGPTIPDGEWHAYGRTGYGQRYSPLTGITPENADRLEVAWTYHTGDHRGRPGDPKETTFEVTPLKIGNRLFLCSPHQLVIALDATTGKEVWRRDLEINPRNLALQHLTCRGLSYHPASRSVAASPGPAAPQTEPASPATGTTPVGAGNCASKLFMPTADGRLVALNPEDGSVCSGFGQNGEINLWANMPNVKPGAYYSTSPPVVTADLIIVGGTVLDNVSTKEQSGVIRAFDVNDGHLVWNWDSARPDRTAPIAEGQTYTANSPNSWSISSVDEALGMVYVPLGNQPPDQFGGNRSPEVERFSSSVVALDLATGQVRWVFQTVHHDLWDYDVPAQPSLIDLTIDGQTVPALVQPTKQGELFVLDRRTGQPVLPVTEKPAPQGAVEGDHTAPTQPVSALSFDPPPLGGADMWGATMFDQLACRIALKRLRYEGRYTPPSLQGSLVYPGNFGVFNWGGVAVDPQRQIAFTTPAYLAFVSQMVPRQNDTDLYVQGGERPEFSLPALNENFGAPYAVKLGPFVSVLGLPCQEPPWGYVAAADLTTGEIVWKHKNGTTRDASPIPLPFHMGVPNLGGPIMTAGGVAFLSGTIDYYVRAYDVSNGRQLWESRLPAGGQATPMTYQGEDGRQYVLVVAGGHGSLGTKGGDSVIAYAVPR</sequence>
<protein>
    <submittedName>
        <fullName evidence="7">Quinoprotein glucose dehydrogenase</fullName>
        <ecNumber evidence="7">1.1.5.2</ecNumber>
    </submittedName>
</protein>
<dbReference type="CDD" id="cd10280">
    <property type="entry name" value="PQQ_mGDH"/>
    <property type="match status" value="1"/>
</dbReference>
<feature type="transmembrane region" description="Helical" evidence="5">
    <location>
        <begin position="62"/>
        <end position="78"/>
    </location>
</feature>
<dbReference type="InterPro" id="IPR002372">
    <property type="entry name" value="PQQ_rpt_dom"/>
</dbReference>
<keyword evidence="5" id="KW-0472">Membrane</keyword>
<keyword evidence="3 7" id="KW-0560">Oxidoreductase</keyword>
<dbReference type="AlphaFoldDB" id="G7ZIC5"/>